<keyword evidence="3" id="KW-1185">Reference proteome</keyword>
<comment type="caution">
    <text evidence="2">The sequence shown here is derived from an EMBL/GenBank/DDBJ whole genome shotgun (WGS) entry which is preliminary data.</text>
</comment>
<reference evidence="2 3" key="1">
    <citation type="journal article" date="2019" name="Commun. Biol.">
        <title>The bagworm genome reveals a unique fibroin gene that provides high tensile strength.</title>
        <authorList>
            <person name="Kono N."/>
            <person name="Nakamura H."/>
            <person name="Ohtoshi R."/>
            <person name="Tomita M."/>
            <person name="Numata K."/>
            <person name="Arakawa K."/>
        </authorList>
    </citation>
    <scope>NUCLEOTIDE SEQUENCE [LARGE SCALE GENOMIC DNA]</scope>
</reference>
<organism evidence="2 3">
    <name type="scientific">Eumeta variegata</name>
    <name type="common">Bagworm moth</name>
    <name type="synonym">Eumeta japonica</name>
    <dbReference type="NCBI Taxonomy" id="151549"/>
    <lineage>
        <taxon>Eukaryota</taxon>
        <taxon>Metazoa</taxon>
        <taxon>Ecdysozoa</taxon>
        <taxon>Arthropoda</taxon>
        <taxon>Hexapoda</taxon>
        <taxon>Insecta</taxon>
        <taxon>Pterygota</taxon>
        <taxon>Neoptera</taxon>
        <taxon>Endopterygota</taxon>
        <taxon>Lepidoptera</taxon>
        <taxon>Glossata</taxon>
        <taxon>Ditrysia</taxon>
        <taxon>Tineoidea</taxon>
        <taxon>Psychidae</taxon>
        <taxon>Oiketicinae</taxon>
        <taxon>Eumeta</taxon>
    </lineage>
</organism>
<accession>A0A4C1WFZ7</accession>
<evidence type="ECO:0000313" key="3">
    <source>
        <dbReference type="Proteomes" id="UP000299102"/>
    </source>
</evidence>
<feature type="compositionally biased region" description="Basic residues" evidence="1">
    <location>
        <begin position="39"/>
        <end position="49"/>
    </location>
</feature>
<gene>
    <name evidence="2" type="ORF">EVAR_81605_1</name>
</gene>
<feature type="region of interest" description="Disordered" evidence="1">
    <location>
        <begin position="28"/>
        <end position="64"/>
    </location>
</feature>
<evidence type="ECO:0000256" key="1">
    <source>
        <dbReference type="SAM" id="MobiDB-lite"/>
    </source>
</evidence>
<dbReference type="EMBL" id="BGZK01000536">
    <property type="protein sequence ID" value="GBP49045.1"/>
    <property type="molecule type" value="Genomic_DNA"/>
</dbReference>
<protein>
    <submittedName>
        <fullName evidence="2">Uncharacterized protein</fullName>
    </submittedName>
</protein>
<sequence length="180" mass="19408">MTHSEESNVTVLGNRKIEKFNLLTSRVTATGAAGEGGGGRRRPPARHAARPPVLNPRRQQVKPPAGQNVTALARLPYADVSAAPPAPRAASARAPTQLLVGPFEAAKNSITNVRDTVQNRQSCIANKVRTRAPVRMNTEIFRAFISTVVENGEPIESMYAARRGRGRPADVCFSSFRGKV</sequence>
<dbReference type="Proteomes" id="UP000299102">
    <property type="component" value="Unassembled WGS sequence"/>
</dbReference>
<name>A0A4C1WFZ7_EUMVA</name>
<evidence type="ECO:0000313" key="2">
    <source>
        <dbReference type="EMBL" id="GBP49045.1"/>
    </source>
</evidence>
<dbReference type="AlphaFoldDB" id="A0A4C1WFZ7"/>
<proteinExistence type="predicted"/>